<reference evidence="2 3" key="1">
    <citation type="journal article" date="2019" name="Environ. Microbiol.">
        <title>Genomics insights into ecotype formation of ammonia-oxidizing archaea in the deep ocean.</title>
        <authorList>
            <person name="Wang Y."/>
            <person name="Huang J.M."/>
            <person name="Cui G.J."/>
            <person name="Nunoura T."/>
            <person name="Takaki Y."/>
            <person name="Li W.L."/>
            <person name="Li J."/>
            <person name="Gao Z.M."/>
            <person name="Takai K."/>
            <person name="Zhang A.Q."/>
            <person name="Stepanauskas R."/>
        </authorList>
    </citation>
    <scope>NUCLEOTIDE SEQUENCE [LARGE SCALE GENOMIC DNA]</scope>
    <source>
        <strain evidence="2 3">N8</strain>
    </source>
</reference>
<dbReference type="EMBL" id="JACAST010000002">
    <property type="protein sequence ID" value="NWK01764.1"/>
    <property type="molecule type" value="Genomic_DNA"/>
</dbReference>
<dbReference type="AlphaFoldDB" id="A0A7K4NK92"/>
<feature type="transmembrane region" description="Helical" evidence="1">
    <location>
        <begin position="30"/>
        <end position="51"/>
    </location>
</feature>
<evidence type="ECO:0000313" key="3">
    <source>
        <dbReference type="Proteomes" id="UP000529843"/>
    </source>
</evidence>
<keyword evidence="1" id="KW-1133">Transmembrane helix</keyword>
<gene>
    <name evidence="2" type="ORF">HX804_00410</name>
</gene>
<proteinExistence type="predicted"/>
<feature type="transmembrane region" description="Helical" evidence="1">
    <location>
        <begin position="5"/>
        <end position="24"/>
    </location>
</feature>
<evidence type="ECO:0000313" key="2">
    <source>
        <dbReference type="EMBL" id="NWK01764.1"/>
    </source>
</evidence>
<accession>A0A7K4NK92</accession>
<keyword evidence="1" id="KW-0812">Transmembrane</keyword>
<name>A0A7K4NK92_9ARCH</name>
<evidence type="ECO:0000256" key="1">
    <source>
        <dbReference type="SAM" id="Phobius"/>
    </source>
</evidence>
<protein>
    <submittedName>
        <fullName evidence="2">Uncharacterized protein</fullName>
    </submittedName>
</protein>
<comment type="caution">
    <text evidence="2">The sequence shown here is derived from an EMBL/GenBank/DDBJ whole genome shotgun (WGS) entry which is preliminary data.</text>
</comment>
<dbReference type="Proteomes" id="UP000529843">
    <property type="component" value="Unassembled WGS sequence"/>
</dbReference>
<sequence>MTVDFFLGINLMAYYFLVEIPGYIDPGSMMAILTLLMGVIAGVGMTLKLYWNKLKLRLSRKGSN</sequence>
<organism evidence="2 3">
    <name type="scientific">Marine Group I thaumarchaeote</name>
    <dbReference type="NCBI Taxonomy" id="2511932"/>
    <lineage>
        <taxon>Archaea</taxon>
        <taxon>Nitrososphaerota</taxon>
        <taxon>Marine Group I</taxon>
    </lineage>
</organism>
<keyword evidence="1" id="KW-0472">Membrane</keyword>